<feature type="domain" description="DEUBAD" evidence="4">
    <location>
        <begin position="90"/>
        <end position="201"/>
    </location>
</feature>
<accession>A0A6P8DNP2</accession>
<proteinExistence type="predicted"/>
<reference evidence="5" key="1">
    <citation type="journal article" date="2020" name="Plant Biotechnol. J.">
        <title>The pomegranate (Punica granatum L.) draft genome dissects genetic divergence between soft- and hard-seeded cultivars.</title>
        <authorList>
            <person name="Luo X."/>
            <person name="Li H."/>
            <person name="Wu Z."/>
            <person name="Yao W."/>
            <person name="Zhao P."/>
            <person name="Cao D."/>
            <person name="Yu H."/>
            <person name="Li K."/>
            <person name="Poudel K."/>
            <person name="Zhao D."/>
            <person name="Zhang F."/>
            <person name="Xia X."/>
            <person name="Chen L."/>
            <person name="Wang Q."/>
            <person name="Jing D."/>
            <person name="Cao S."/>
        </authorList>
    </citation>
    <scope>NUCLEOTIDE SEQUENCE [LARGE SCALE GENOMIC DNA]</scope>
    <source>
        <strain evidence="5">cv. Tunisia</strain>
    </source>
</reference>
<comment type="subcellular location">
    <subcellularLocation>
        <location evidence="1">Nucleus</location>
    </subcellularLocation>
</comment>
<dbReference type="PANTHER" id="PTHR13052">
    <property type="entry name" value="NFRKB-RELATED"/>
    <property type="match status" value="1"/>
</dbReference>
<feature type="region of interest" description="Disordered" evidence="3">
    <location>
        <begin position="448"/>
        <end position="495"/>
    </location>
</feature>
<feature type="region of interest" description="Disordered" evidence="3">
    <location>
        <begin position="245"/>
        <end position="297"/>
    </location>
</feature>
<evidence type="ECO:0000256" key="2">
    <source>
        <dbReference type="ARBA" id="ARBA00023242"/>
    </source>
</evidence>
<evidence type="ECO:0000313" key="5">
    <source>
        <dbReference type="Proteomes" id="UP000515151"/>
    </source>
</evidence>
<feature type="compositionally biased region" description="Basic and acidic residues" evidence="3">
    <location>
        <begin position="253"/>
        <end position="275"/>
    </location>
</feature>
<sequence length="914" mass="102466">MAADQRRKGLNGAAPDVSLREKPRGKKKQAVSTESNGFRVKPRVSLEWDANRKRVVAKREQIGLSWRNLRPFVEPLPHGHKILADAFDVPTELFKLENIEDVLSHEVWQTCLSERERRFLTHFLPGETEPQQAVKQLLGGENFHFGNPFLDWAASLQSGNLHPDAVVHREQSLKAAKSAYYSELHRYHNDMIGSLLKMKESWQNSKDFEKEPNRKTMRSKKDKEKKFSRVDEFEICDLDNSFAGTSKSSSLGTEEKTSNSDEPIESFKKAGESRKRISKKRPIKDRGGDPPIASDDVLIGKAMRRKSVKVTRKNVVYHDGTEYMSYVKISKKQHKLAKSMEESGSSMQSRSLGNLKNLHIQPYKVFVEEQQKKLHDHWLRLANHDLPSAYGFWNEIRIQRRQMMRSLEQELLERHDSLLEDVEGEIPESEILAQKDNEGIDERLTMKEDKESPLCSSHDQQNNSGADYASSMEDDDESTAPGLVNDQRGDDGKVDEQDQQFVAENHDEALPCSDVKVGMSSILDHPGIVARNNDTDSVPGSSQDLLLNQPPSSSSGDPNFNHVGLESEILQSGPAPQDVSPYSGNLNGADLIDIDRVPLSQGGDMWQPVSSVSSMPLPYFDSSSTGCQFNSVAEIPLPPSLSPIDGEQRAPQWIELESNLHGQAQQLHRDSNSFGSYAIHRDQNELLQSIFSSQQGMLHPGNSNNQQKHMGPLNFQIPNNVLTETYGQRMQNSIQQNMSTGSMLPSGGGNRFLMQQRQQEHHLLPPSVSIQEWAHHVPSTIQPPPPVSGQNWFSNSNEHQVRGGGWASSSAGPSQTNNLVMDQSMYGVLPHCNQLSSRHPSYDSIEQVIPSRSYGHGLMSGPGIGNVLPHQPGPSLDYMNRRDDDTGWMSLPPHQNSSMNDSMDKPPFLGSWNQ</sequence>
<dbReference type="PROSITE" id="PS51916">
    <property type="entry name" value="DEUBAD"/>
    <property type="match status" value="1"/>
</dbReference>
<feature type="compositionally biased region" description="Polar residues" evidence="3">
    <location>
        <begin position="535"/>
        <end position="558"/>
    </location>
</feature>
<dbReference type="InterPro" id="IPR024867">
    <property type="entry name" value="NFRKB"/>
</dbReference>
<dbReference type="RefSeq" id="XP_031394931.1">
    <property type="nucleotide sequence ID" value="XM_031539071.1"/>
</dbReference>
<dbReference type="Proteomes" id="UP000515151">
    <property type="component" value="Chromosome 4"/>
</dbReference>
<dbReference type="OrthoDB" id="70874at2759"/>
<feature type="region of interest" description="Disordered" evidence="3">
    <location>
        <begin position="884"/>
        <end position="914"/>
    </location>
</feature>
<dbReference type="InterPro" id="IPR044867">
    <property type="entry name" value="DEUBAD_dom"/>
</dbReference>
<feature type="region of interest" description="Disordered" evidence="3">
    <location>
        <begin position="527"/>
        <end position="563"/>
    </location>
</feature>
<dbReference type="PANTHER" id="PTHR13052:SF2">
    <property type="entry name" value="NUCLEAR FACTOR KAPPA-B-BINDING PROTEIN"/>
    <property type="match status" value="1"/>
</dbReference>
<feature type="region of interest" description="Disordered" evidence="3">
    <location>
        <begin position="1"/>
        <end position="37"/>
    </location>
</feature>
<evidence type="ECO:0000313" key="6">
    <source>
        <dbReference type="RefSeq" id="XP_031394931.1"/>
    </source>
</evidence>
<evidence type="ECO:0000256" key="3">
    <source>
        <dbReference type="SAM" id="MobiDB-lite"/>
    </source>
</evidence>
<keyword evidence="5" id="KW-1185">Reference proteome</keyword>
<keyword evidence="2" id="KW-0539">Nucleus</keyword>
<dbReference type="GeneID" id="116206252"/>
<name>A0A6P8DNP2_PUNGR</name>
<evidence type="ECO:0000259" key="4">
    <source>
        <dbReference type="PROSITE" id="PS51916"/>
    </source>
</evidence>
<reference evidence="6" key="2">
    <citation type="submission" date="2025-08" db="UniProtKB">
        <authorList>
            <consortium name="RefSeq"/>
        </authorList>
    </citation>
    <scope>IDENTIFICATION</scope>
    <source>
        <tissue evidence="6">Leaf</tissue>
    </source>
</reference>
<organism evidence="5 6">
    <name type="scientific">Punica granatum</name>
    <name type="common">Pomegranate</name>
    <dbReference type="NCBI Taxonomy" id="22663"/>
    <lineage>
        <taxon>Eukaryota</taxon>
        <taxon>Viridiplantae</taxon>
        <taxon>Streptophyta</taxon>
        <taxon>Embryophyta</taxon>
        <taxon>Tracheophyta</taxon>
        <taxon>Spermatophyta</taxon>
        <taxon>Magnoliopsida</taxon>
        <taxon>eudicotyledons</taxon>
        <taxon>Gunneridae</taxon>
        <taxon>Pentapetalae</taxon>
        <taxon>rosids</taxon>
        <taxon>malvids</taxon>
        <taxon>Myrtales</taxon>
        <taxon>Lythraceae</taxon>
        <taxon>Punica</taxon>
    </lineage>
</organism>
<dbReference type="CDD" id="cd21865">
    <property type="entry name" value="DEUBAD_NFRKB"/>
    <property type="match status" value="1"/>
</dbReference>
<dbReference type="AlphaFoldDB" id="A0A6P8DNP2"/>
<evidence type="ECO:0000256" key="1">
    <source>
        <dbReference type="ARBA" id="ARBA00004123"/>
    </source>
</evidence>
<dbReference type="GO" id="GO:0031011">
    <property type="term" value="C:Ino80 complex"/>
    <property type="evidence" value="ECO:0007669"/>
    <property type="project" value="InterPro"/>
</dbReference>
<gene>
    <name evidence="6" type="primary">LOC116206252</name>
</gene>
<feature type="compositionally biased region" description="Polar residues" evidence="3">
    <location>
        <begin position="454"/>
        <end position="465"/>
    </location>
</feature>
<protein>
    <submittedName>
        <fullName evidence="6">Uncharacterized protein LOC116206252</fullName>
    </submittedName>
</protein>